<keyword evidence="2" id="KW-1185">Reference proteome</keyword>
<dbReference type="Proteomes" id="UP000027821">
    <property type="component" value="Unassembled WGS sequence"/>
</dbReference>
<dbReference type="STRING" id="1048983.EL17_19135"/>
<dbReference type="EMBL" id="JMIH01000028">
    <property type="protein sequence ID" value="KEO72031.1"/>
    <property type="molecule type" value="Genomic_DNA"/>
</dbReference>
<accession>A0A074KQ05</accession>
<protein>
    <submittedName>
        <fullName evidence="1">Uncharacterized protein</fullName>
    </submittedName>
</protein>
<dbReference type="AlphaFoldDB" id="A0A074KQ05"/>
<dbReference type="RefSeq" id="WP_035078155.1">
    <property type="nucleotide sequence ID" value="NZ_JMIH01000028.1"/>
</dbReference>
<proteinExistence type="predicted"/>
<sequence>MTGGLRWRQNRLKPDQNYVNSSGQFSLLLGYRFKRFSIESGYSKFSANNNYQFAYKGYDPILISFHNYVMSAIPLSLKYDMDVTGREAIRFGVLFSGNYALRDRSKTEYESKGTGSLNTPDGTVYEYDAHTINDKNLEHKRLFLNAGV</sequence>
<evidence type="ECO:0000313" key="2">
    <source>
        <dbReference type="Proteomes" id="UP000027821"/>
    </source>
</evidence>
<reference evidence="1 2" key="1">
    <citation type="submission" date="2014-04" db="EMBL/GenBank/DDBJ databases">
        <title>Characterization and application of a salt tolerant electro-active bacterium.</title>
        <authorList>
            <person name="Yang L."/>
            <person name="Wei S."/>
            <person name="Tay Q.X.M."/>
        </authorList>
    </citation>
    <scope>NUCLEOTIDE SEQUENCE [LARGE SCALE GENOMIC DNA]</scope>
    <source>
        <strain evidence="1 2">LY1</strain>
    </source>
</reference>
<dbReference type="OrthoDB" id="832794at2"/>
<gene>
    <name evidence="1" type="ORF">EL17_19135</name>
</gene>
<evidence type="ECO:0000313" key="1">
    <source>
        <dbReference type="EMBL" id="KEO72031.1"/>
    </source>
</evidence>
<organism evidence="1 2">
    <name type="scientific">Anditalea andensis</name>
    <dbReference type="NCBI Taxonomy" id="1048983"/>
    <lineage>
        <taxon>Bacteria</taxon>
        <taxon>Pseudomonadati</taxon>
        <taxon>Bacteroidota</taxon>
        <taxon>Cytophagia</taxon>
        <taxon>Cytophagales</taxon>
        <taxon>Cytophagaceae</taxon>
        <taxon>Anditalea</taxon>
    </lineage>
</organism>
<comment type="caution">
    <text evidence="1">The sequence shown here is derived from an EMBL/GenBank/DDBJ whole genome shotgun (WGS) entry which is preliminary data.</text>
</comment>
<name>A0A074KQ05_9BACT</name>